<proteinExistence type="inferred from homology"/>
<dbReference type="FunFam" id="2.40.110.10:FF:000009">
    <property type="entry name" value="Acyl-CoA dehydrogenase"/>
    <property type="match status" value="1"/>
</dbReference>
<protein>
    <submittedName>
        <fullName evidence="10">Acyl-CoA dehydrogenase</fullName>
    </submittedName>
</protein>
<gene>
    <name evidence="10" type="ORF">BLA60_01740</name>
</gene>
<comment type="similarity">
    <text evidence="2 6">Belongs to the acyl-CoA dehydrogenase family.</text>
</comment>
<dbReference type="Pfam" id="PF02770">
    <property type="entry name" value="Acyl-CoA_dh_M"/>
    <property type="match status" value="1"/>
</dbReference>
<feature type="domain" description="Acyl-CoA dehydrogenase/oxidase C-terminal" evidence="7">
    <location>
        <begin position="227"/>
        <end position="376"/>
    </location>
</feature>
<evidence type="ECO:0000256" key="4">
    <source>
        <dbReference type="ARBA" id="ARBA00022827"/>
    </source>
</evidence>
<dbReference type="InterPro" id="IPR006091">
    <property type="entry name" value="Acyl-CoA_Oxase/DH_mid-dom"/>
</dbReference>
<dbReference type="FunFam" id="1.20.140.10:FF:000001">
    <property type="entry name" value="Acyl-CoA dehydrogenase"/>
    <property type="match status" value="1"/>
</dbReference>
<evidence type="ECO:0000259" key="9">
    <source>
        <dbReference type="Pfam" id="PF02771"/>
    </source>
</evidence>
<dbReference type="InterPro" id="IPR036250">
    <property type="entry name" value="AcylCo_DH-like_C"/>
</dbReference>
<dbReference type="AlphaFoldDB" id="A0A7Z1B0S4"/>
<sequence>MEPSEFDQVRTAVRRFVREQVVPAEDEIEETDAIPERIRRGAAEMGLFGYALPVEYGGLGATATEDAYLAMEVGYTTPAFRSMFGTNNGIAGQALVNFGTEDQKRAFLPKLASGEYVASFALTEPEAGSDPSGLRTTAVREGDHYVINGQKRFITNANWSDLLIVFARTGAPDSGARGISVFVVDTDTPGVTVGPRDHKMGQRGSTTAEVFFADARVPADRRLGAEGEGFTAAMRSLGKGRLHIAACCVGLATRLVEESVAYAATAKQAGTVIGEFQQVQALVADSQTDLLAGRALVLATAATYDDGSDRRLAPSAAKLFCSEMVGRVADRAVQVHGGMGYVHGVPVERFYRDARLYRIYEGTSEVQKVVIARQLLREHTR</sequence>
<dbReference type="SUPFAM" id="SSF56645">
    <property type="entry name" value="Acyl-CoA dehydrogenase NM domain-like"/>
    <property type="match status" value="1"/>
</dbReference>
<dbReference type="PROSITE" id="PS00072">
    <property type="entry name" value="ACYL_COA_DH_1"/>
    <property type="match status" value="1"/>
</dbReference>
<keyword evidence="4 6" id="KW-0274">FAD</keyword>
<dbReference type="InterPro" id="IPR013786">
    <property type="entry name" value="AcylCoA_DH/ox_N"/>
</dbReference>
<dbReference type="PANTHER" id="PTHR43884:SF40">
    <property type="entry name" value="ACYL-COA DEHYDROGENASE"/>
    <property type="match status" value="1"/>
</dbReference>
<evidence type="ECO:0000256" key="1">
    <source>
        <dbReference type="ARBA" id="ARBA00001974"/>
    </source>
</evidence>
<dbReference type="RefSeq" id="WP_075130878.1">
    <property type="nucleotide sequence ID" value="NZ_MSIF01000001.1"/>
</dbReference>
<evidence type="ECO:0000259" key="8">
    <source>
        <dbReference type="Pfam" id="PF02770"/>
    </source>
</evidence>
<keyword evidence="3 6" id="KW-0285">Flavoprotein</keyword>
<dbReference type="InterPro" id="IPR006089">
    <property type="entry name" value="Acyl-CoA_DH_CS"/>
</dbReference>
<organism evidence="10 11">
    <name type="scientific">Actinophytocola xinjiangensis</name>
    <dbReference type="NCBI Taxonomy" id="485602"/>
    <lineage>
        <taxon>Bacteria</taxon>
        <taxon>Bacillati</taxon>
        <taxon>Actinomycetota</taxon>
        <taxon>Actinomycetes</taxon>
        <taxon>Pseudonocardiales</taxon>
        <taxon>Pseudonocardiaceae</taxon>
    </lineage>
</organism>
<dbReference type="GO" id="GO:0050660">
    <property type="term" value="F:flavin adenine dinucleotide binding"/>
    <property type="evidence" value="ECO:0007669"/>
    <property type="project" value="InterPro"/>
</dbReference>
<evidence type="ECO:0000259" key="7">
    <source>
        <dbReference type="Pfam" id="PF00441"/>
    </source>
</evidence>
<dbReference type="InterPro" id="IPR037069">
    <property type="entry name" value="AcylCoA_DH/ox_N_sf"/>
</dbReference>
<evidence type="ECO:0000256" key="2">
    <source>
        <dbReference type="ARBA" id="ARBA00009347"/>
    </source>
</evidence>
<evidence type="ECO:0000256" key="3">
    <source>
        <dbReference type="ARBA" id="ARBA00022630"/>
    </source>
</evidence>
<comment type="cofactor">
    <cofactor evidence="1 6">
        <name>FAD</name>
        <dbReference type="ChEBI" id="CHEBI:57692"/>
    </cofactor>
</comment>
<dbReference type="InterPro" id="IPR009075">
    <property type="entry name" value="AcylCo_DH/oxidase_C"/>
</dbReference>
<dbReference type="PIRSF" id="PIRSF016578">
    <property type="entry name" value="HsaA"/>
    <property type="match status" value="1"/>
</dbReference>
<dbReference type="Gene3D" id="1.20.140.10">
    <property type="entry name" value="Butyryl-CoA Dehydrogenase, subunit A, domain 3"/>
    <property type="match status" value="1"/>
</dbReference>
<accession>A0A7Z1B0S4</accession>
<reference evidence="10 11" key="1">
    <citation type="submission" date="2016-12" db="EMBL/GenBank/DDBJ databases">
        <title>The draft genome sequence of Actinophytocola xinjiangensis.</title>
        <authorList>
            <person name="Wang W."/>
            <person name="Yuan L."/>
        </authorList>
    </citation>
    <scope>NUCLEOTIDE SEQUENCE [LARGE SCALE GENOMIC DNA]</scope>
    <source>
        <strain evidence="10 11">CGMCC 4.4663</strain>
    </source>
</reference>
<keyword evidence="5 6" id="KW-0560">Oxidoreductase</keyword>
<feature type="domain" description="Acyl-CoA dehydrogenase/oxidase N-terminal" evidence="9">
    <location>
        <begin position="5"/>
        <end position="115"/>
    </location>
</feature>
<dbReference type="GO" id="GO:0003995">
    <property type="term" value="F:acyl-CoA dehydrogenase activity"/>
    <property type="evidence" value="ECO:0007669"/>
    <property type="project" value="InterPro"/>
</dbReference>
<dbReference type="Pfam" id="PF00441">
    <property type="entry name" value="Acyl-CoA_dh_1"/>
    <property type="match status" value="1"/>
</dbReference>
<dbReference type="OrthoDB" id="8876745at2"/>
<dbReference type="Pfam" id="PF02771">
    <property type="entry name" value="Acyl-CoA_dh_N"/>
    <property type="match status" value="1"/>
</dbReference>
<evidence type="ECO:0000313" key="11">
    <source>
        <dbReference type="Proteomes" id="UP000185696"/>
    </source>
</evidence>
<dbReference type="Gene3D" id="2.40.110.10">
    <property type="entry name" value="Butyryl-CoA Dehydrogenase, subunit A, domain 2"/>
    <property type="match status" value="1"/>
</dbReference>
<dbReference type="PANTHER" id="PTHR43884">
    <property type="entry name" value="ACYL-COA DEHYDROGENASE"/>
    <property type="match status" value="1"/>
</dbReference>
<evidence type="ECO:0000313" key="10">
    <source>
        <dbReference type="EMBL" id="OLF13930.1"/>
    </source>
</evidence>
<keyword evidence="11" id="KW-1185">Reference proteome</keyword>
<evidence type="ECO:0000256" key="5">
    <source>
        <dbReference type="ARBA" id="ARBA00023002"/>
    </source>
</evidence>
<name>A0A7Z1B0S4_9PSEU</name>
<dbReference type="InterPro" id="IPR046373">
    <property type="entry name" value="Acyl-CoA_Oxase/DH_mid-dom_sf"/>
</dbReference>
<comment type="caution">
    <text evidence="10">The sequence shown here is derived from an EMBL/GenBank/DDBJ whole genome shotgun (WGS) entry which is preliminary data.</text>
</comment>
<dbReference type="InterPro" id="IPR009100">
    <property type="entry name" value="AcylCoA_DH/oxidase_NM_dom_sf"/>
</dbReference>
<dbReference type="EMBL" id="MSIF01000001">
    <property type="protein sequence ID" value="OLF13930.1"/>
    <property type="molecule type" value="Genomic_DNA"/>
</dbReference>
<feature type="domain" description="Acyl-CoA oxidase/dehydrogenase middle" evidence="8">
    <location>
        <begin position="119"/>
        <end position="214"/>
    </location>
</feature>
<dbReference type="SUPFAM" id="SSF47203">
    <property type="entry name" value="Acyl-CoA dehydrogenase C-terminal domain-like"/>
    <property type="match status" value="1"/>
</dbReference>
<dbReference type="Gene3D" id="1.10.540.10">
    <property type="entry name" value="Acyl-CoA dehydrogenase/oxidase, N-terminal domain"/>
    <property type="match status" value="1"/>
</dbReference>
<evidence type="ECO:0000256" key="6">
    <source>
        <dbReference type="RuleBase" id="RU362125"/>
    </source>
</evidence>
<dbReference type="Proteomes" id="UP000185696">
    <property type="component" value="Unassembled WGS sequence"/>
</dbReference>